<comment type="caution">
    <text evidence="1">The sequence shown here is derived from an EMBL/GenBank/DDBJ whole genome shotgun (WGS) entry which is preliminary data.</text>
</comment>
<dbReference type="EMBL" id="AQGQ01000005">
    <property type="protein sequence ID" value="EOD56738.1"/>
    <property type="molecule type" value="Genomic_DNA"/>
</dbReference>
<reference evidence="1 2" key="1">
    <citation type="journal article" date="2013" name="Genome Announc.">
        <title>Draft Genome Sequence of Aeromonas molluscorum Strain 848TT, Isolated from Bivalve Molluscs.</title>
        <authorList>
            <person name="Spataro N."/>
            <person name="Farfan M."/>
            <person name="Albarral V."/>
            <person name="Sanglas A."/>
            <person name="Loren J.G."/>
            <person name="Fuste M.C."/>
            <person name="Bosch E."/>
        </authorList>
    </citation>
    <scope>NUCLEOTIDE SEQUENCE [LARGE SCALE GENOMIC DNA]</scope>
    <source>
        <strain evidence="1 2">848</strain>
    </source>
</reference>
<evidence type="ECO:0000313" key="1">
    <source>
        <dbReference type="EMBL" id="EOD56738.1"/>
    </source>
</evidence>
<keyword evidence="2" id="KW-1185">Reference proteome</keyword>
<name>R1FAH3_9GAMM</name>
<evidence type="ECO:0000313" key="2">
    <source>
        <dbReference type="Proteomes" id="UP000013526"/>
    </source>
</evidence>
<organism evidence="1 2">
    <name type="scientific">Aeromonas molluscorum 848</name>
    <dbReference type="NCBI Taxonomy" id="1268236"/>
    <lineage>
        <taxon>Bacteria</taxon>
        <taxon>Pseudomonadati</taxon>
        <taxon>Pseudomonadota</taxon>
        <taxon>Gammaproteobacteria</taxon>
        <taxon>Aeromonadales</taxon>
        <taxon>Aeromonadaceae</taxon>
        <taxon>Aeromonas</taxon>
    </lineage>
</organism>
<accession>R1FAH3</accession>
<protein>
    <recommendedName>
        <fullName evidence="3">SIR2-like domain-containing protein</fullName>
    </recommendedName>
</protein>
<evidence type="ECO:0008006" key="3">
    <source>
        <dbReference type="Google" id="ProtNLM"/>
    </source>
</evidence>
<proteinExistence type="predicted"/>
<dbReference type="AlphaFoldDB" id="R1FAH3"/>
<sequence>MEAYYEYTNGSIMSFQRELAEYLASFRPTAKNVYITLLRELASQRVIYSSLNYDLLFELSAASIGLFTNYSSEYKRGGVRLLKFHGSSNFWPDLPTGMIRNVHISGSGRADIQAQIKPLNQIDTLNKCRLEDSIAPAIAMFAVGKTVKVSPDYVEHQYDLWKTQVIKSSKIFIVGVRVHEIDEHIWSLLGQVKGKITYFGFEGDKGEFEQWKENHKKKNAYFLKSDFENAVSLIRRMIHR</sequence>
<dbReference type="Proteomes" id="UP000013526">
    <property type="component" value="Unassembled WGS sequence"/>
</dbReference>
<gene>
    <name evidence="1" type="ORF">G113_02009</name>
</gene>